<evidence type="ECO:0000256" key="3">
    <source>
        <dbReference type="ARBA" id="ARBA00022630"/>
    </source>
</evidence>
<dbReference type="GO" id="GO:0071949">
    <property type="term" value="F:FAD binding"/>
    <property type="evidence" value="ECO:0007669"/>
    <property type="project" value="InterPro"/>
</dbReference>
<dbReference type="InterPro" id="IPR036318">
    <property type="entry name" value="FAD-bd_PCMH-like_sf"/>
</dbReference>
<dbReference type="EMBL" id="JACHIU010000001">
    <property type="protein sequence ID" value="MBB6473843.1"/>
    <property type="molecule type" value="Genomic_DNA"/>
</dbReference>
<evidence type="ECO:0000256" key="4">
    <source>
        <dbReference type="ARBA" id="ARBA00022827"/>
    </source>
</evidence>
<proteinExistence type="inferred from homology"/>
<dbReference type="AlphaFoldDB" id="A0A7X0IF73"/>
<sequence length="449" mass="45751">MSVAGGGVWRRLRAGVAGVVHLPGDGGYDQARRALYDSVDPWPVAVVEAGAAGDVRAAVEVAAGCGVPVVVQATGHGTHVPCDGAVLVRTGRLDEVVVDAAARVARVGPGARWGQVVAAAAAHGLAPLCGSSPDVGVTGFTLGGGVGWLARRYGFAADSVTGARVVTADGREVAVDAARHADLFWALRGGGGSFGVVTSLTFRLYPVREVYAGAVYFAAERAAEVLGCYREWTRSAPDWLSTAVLLRRMPDSAEVPAAVRGRGAVVLKALSCGGAERAERVLRPLRAVGGPVLYDDVAPVPFGDAAMGGVRPAQVELAGDLPDGLIGVLAGAVEGAGSPVSAVEVRHWGGAMARPAADAGPVGHRGVPLSVTLDERVPHLVEGVAPYVTGGSFLNFLDDPSRVESAYTAADWRALREVRRAWDPGGVFGGGLTVPPADPVTADPVAATA</sequence>
<accession>A0A7X0IF73</accession>
<dbReference type="PANTHER" id="PTHR42973:SF39">
    <property type="entry name" value="FAD-BINDING PCMH-TYPE DOMAIN-CONTAINING PROTEIN"/>
    <property type="match status" value="1"/>
</dbReference>
<name>A0A7X0IF73_9ACTN</name>
<organism evidence="7 8">
    <name type="scientific">Sphaerisporangium rubeum</name>
    <dbReference type="NCBI Taxonomy" id="321317"/>
    <lineage>
        <taxon>Bacteria</taxon>
        <taxon>Bacillati</taxon>
        <taxon>Actinomycetota</taxon>
        <taxon>Actinomycetes</taxon>
        <taxon>Streptosporangiales</taxon>
        <taxon>Streptosporangiaceae</taxon>
        <taxon>Sphaerisporangium</taxon>
    </lineage>
</organism>
<dbReference type="InterPro" id="IPR006094">
    <property type="entry name" value="Oxid_FAD_bind_N"/>
</dbReference>
<evidence type="ECO:0000313" key="8">
    <source>
        <dbReference type="Proteomes" id="UP000555564"/>
    </source>
</evidence>
<evidence type="ECO:0000313" key="7">
    <source>
        <dbReference type="EMBL" id="MBB6473843.1"/>
    </source>
</evidence>
<comment type="similarity">
    <text evidence="2">Belongs to the oxygen-dependent FAD-linked oxidoreductase family.</text>
</comment>
<dbReference type="PROSITE" id="PS00862">
    <property type="entry name" value="OX2_COVAL_FAD"/>
    <property type="match status" value="1"/>
</dbReference>
<dbReference type="InterPro" id="IPR050416">
    <property type="entry name" value="FAD-linked_Oxidoreductase"/>
</dbReference>
<evidence type="ECO:0000259" key="6">
    <source>
        <dbReference type="PROSITE" id="PS51387"/>
    </source>
</evidence>
<evidence type="ECO:0000256" key="5">
    <source>
        <dbReference type="ARBA" id="ARBA00023002"/>
    </source>
</evidence>
<keyword evidence="5" id="KW-0560">Oxidoreductase</keyword>
<dbReference type="InterPro" id="IPR016166">
    <property type="entry name" value="FAD-bd_PCMH"/>
</dbReference>
<protein>
    <submittedName>
        <fullName evidence="7">FAD/FMN-containing dehydrogenase</fullName>
    </submittedName>
</protein>
<gene>
    <name evidence="7" type="ORF">BJ992_003274</name>
</gene>
<comment type="cofactor">
    <cofactor evidence="1">
        <name>FAD</name>
        <dbReference type="ChEBI" id="CHEBI:57692"/>
    </cofactor>
</comment>
<dbReference type="Gene3D" id="3.30.43.10">
    <property type="entry name" value="Uridine Diphospho-n-acetylenolpyruvylglucosamine Reductase, domain 2"/>
    <property type="match status" value="1"/>
</dbReference>
<keyword evidence="4" id="KW-0274">FAD</keyword>
<keyword evidence="3" id="KW-0285">Flavoprotein</keyword>
<reference evidence="7 8" key="1">
    <citation type="submission" date="2020-08" db="EMBL/GenBank/DDBJ databases">
        <title>Sequencing the genomes of 1000 actinobacteria strains.</title>
        <authorList>
            <person name="Klenk H.-P."/>
        </authorList>
    </citation>
    <scope>NUCLEOTIDE SEQUENCE [LARGE SCALE GENOMIC DNA]</scope>
    <source>
        <strain evidence="7 8">DSM 44936</strain>
    </source>
</reference>
<dbReference type="InterPro" id="IPR016167">
    <property type="entry name" value="FAD-bd_PCMH_sub1"/>
</dbReference>
<keyword evidence="8" id="KW-1185">Reference proteome</keyword>
<dbReference type="Gene3D" id="3.30.465.10">
    <property type="match status" value="1"/>
</dbReference>
<dbReference type="PANTHER" id="PTHR42973">
    <property type="entry name" value="BINDING OXIDOREDUCTASE, PUTATIVE (AFU_ORTHOLOGUE AFUA_1G17690)-RELATED"/>
    <property type="match status" value="1"/>
</dbReference>
<dbReference type="InterPro" id="IPR006093">
    <property type="entry name" value="Oxy_OxRdtase_FAD_BS"/>
</dbReference>
<dbReference type="Gene3D" id="3.40.462.20">
    <property type="match status" value="1"/>
</dbReference>
<dbReference type="RefSeq" id="WP_184981868.1">
    <property type="nucleotide sequence ID" value="NZ_BAAALO010000015.1"/>
</dbReference>
<dbReference type="SUPFAM" id="SSF56176">
    <property type="entry name" value="FAD-binding/transporter-associated domain-like"/>
    <property type="match status" value="1"/>
</dbReference>
<dbReference type="Pfam" id="PF01565">
    <property type="entry name" value="FAD_binding_4"/>
    <property type="match status" value="1"/>
</dbReference>
<dbReference type="PROSITE" id="PS51387">
    <property type="entry name" value="FAD_PCMH"/>
    <property type="match status" value="1"/>
</dbReference>
<dbReference type="GO" id="GO:0016491">
    <property type="term" value="F:oxidoreductase activity"/>
    <property type="evidence" value="ECO:0007669"/>
    <property type="project" value="UniProtKB-KW"/>
</dbReference>
<evidence type="ECO:0000256" key="1">
    <source>
        <dbReference type="ARBA" id="ARBA00001974"/>
    </source>
</evidence>
<dbReference type="Proteomes" id="UP000555564">
    <property type="component" value="Unassembled WGS sequence"/>
</dbReference>
<feature type="domain" description="FAD-binding PCMH-type" evidence="6">
    <location>
        <begin position="39"/>
        <end position="207"/>
    </location>
</feature>
<comment type="caution">
    <text evidence="7">The sequence shown here is derived from an EMBL/GenBank/DDBJ whole genome shotgun (WGS) entry which is preliminary data.</text>
</comment>
<evidence type="ECO:0000256" key="2">
    <source>
        <dbReference type="ARBA" id="ARBA00005466"/>
    </source>
</evidence>
<dbReference type="InterPro" id="IPR016169">
    <property type="entry name" value="FAD-bd_PCMH_sub2"/>
</dbReference>